<dbReference type="STRING" id="1293890.TALK_17745"/>
<dbReference type="InterPro" id="IPR032466">
    <property type="entry name" value="Metal_Hydrolase"/>
</dbReference>
<proteinExistence type="predicted"/>
<organism evidence="2 3">
    <name type="scientific">Thalassospira alkalitolerans</name>
    <dbReference type="NCBI Taxonomy" id="1293890"/>
    <lineage>
        <taxon>Bacteria</taxon>
        <taxon>Pseudomonadati</taxon>
        <taxon>Pseudomonadota</taxon>
        <taxon>Alphaproteobacteria</taxon>
        <taxon>Rhodospirillales</taxon>
        <taxon>Thalassospiraceae</taxon>
        <taxon>Thalassospira</taxon>
    </lineage>
</organism>
<keyword evidence="3" id="KW-1185">Reference proteome</keyword>
<protein>
    <recommendedName>
        <fullName evidence="1">Amidohydrolase 3 domain-containing protein</fullName>
    </recommendedName>
</protein>
<evidence type="ECO:0000259" key="1">
    <source>
        <dbReference type="Pfam" id="PF07969"/>
    </source>
</evidence>
<dbReference type="Gene3D" id="3.10.310.70">
    <property type="match status" value="1"/>
</dbReference>
<dbReference type="EMBL" id="JFKB01000015">
    <property type="protein sequence ID" value="OSQ45310.1"/>
    <property type="molecule type" value="Genomic_DNA"/>
</dbReference>
<dbReference type="GO" id="GO:0016810">
    <property type="term" value="F:hydrolase activity, acting on carbon-nitrogen (but not peptide) bonds"/>
    <property type="evidence" value="ECO:0007669"/>
    <property type="project" value="InterPro"/>
</dbReference>
<dbReference type="Pfam" id="PF07969">
    <property type="entry name" value="Amidohydro_3"/>
    <property type="match status" value="1"/>
</dbReference>
<dbReference type="SUPFAM" id="SSF51556">
    <property type="entry name" value="Metallo-dependent hydrolases"/>
    <property type="match status" value="1"/>
</dbReference>
<name>A0A1Y2L7J5_9PROT</name>
<dbReference type="InterPro" id="IPR011059">
    <property type="entry name" value="Metal-dep_hydrolase_composite"/>
</dbReference>
<feature type="domain" description="Amidohydrolase 3" evidence="1">
    <location>
        <begin position="119"/>
        <end position="681"/>
    </location>
</feature>
<evidence type="ECO:0000313" key="3">
    <source>
        <dbReference type="Proteomes" id="UP000193396"/>
    </source>
</evidence>
<dbReference type="Gene3D" id="3.20.20.140">
    <property type="entry name" value="Metal-dependent hydrolases"/>
    <property type="match status" value="1"/>
</dbReference>
<reference evidence="2 3" key="1">
    <citation type="submission" date="2014-03" db="EMBL/GenBank/DDBJ databases">
        <title>The draft genome sequence of Thalassospira alkalitolerans JCM 18968.</title>
        <authorList>
            <person name="Lai Q."/>
            <person name="Shao Z."/>
        </authorList>
    </citation>
    <scope>NUCLEOTIDE SEQUENCE [LARGE SCALE GENOMIC DNA]</scope>
    <source>
        <strain evidence="2 3">JCM 18968</strain>
    </source>
</reference>
<comment type="caution">
    <text evidence="2">The sequence shown here is derived from an EMBL/GenBank/DDBJ whole genome shotgun (WGS) entry which is preliminary data.</text>
</comment>
<dbReference type="AlphaFoldDB" id="A0A1Y2L7J5"/>
<dbReference type="Proteomes" id="UP000193396">
    <property type="component" value="Unassembled WGS sequence"/>
</dbReference>
<dbReference type="PANTHER" id="PTHR22642:SF2">
    <property type="entry name" value="PROTEIN LONG AFTER FAR-RED 3"/>
    <property type="match status" value="1"/>
</dbReference>
<dbReference type="InterPro" id="IPR013108">
    <property type="entry name" value="Amidohydro_3"/>
</dbReference>
<dbReference type="RefSeq" id="WP_169715070.1">
    <property type="nucleotide sequence ID" value="NZ_JFKB01000015.1"/>
</dbReference>
<gene>
    <name evidence="2" type="ORF">TALK_17745</name>
</gene>
<evidence type="ECO:0000313" key="2">
    <source>
        <dbReference type="EMBL" id="OSQ45310.1"/>
    </source>
</evidence>
<sequence>MSHHCDHELSCGCHNLAAEALVNNAIKNGILKTDSPATASPNAATQKPATLLLIHNNDGAGTIRTVVGGDGNATTEAILVYQDEIVFSGALVDAQQAAKNIQRQDSDAPALEIRALEAGQCVIPGMIESHLHLTTSPVMLEFNDYSPFGDYPLSSETQCPEMTAQRLRPNYNLSELKNALLSDVQKVKSGWWLLGDGVDVSLMSNFPDDANGKTLLDCIDKSFLDAISSDIPILLISASEHTAYANTPALEAIWQKNETELRKRYSSENAYITQTNGVLQELAEMTPAMQSIHKEQLAEIALNIPKNLIKMLKVAQQRGVTMVYDAGMQDSFEKIIHGTLVVEKNLFENWPCPRIGMAKLVATSKDVPTDKSFSAPTKPDAKTPYNIGSLNLYYGSLKIVSDGSNQGLTGYQIDPYACPPENNYGLYNFATGDGDDDGDTSKGTPINAPVEFIDLVGAAWQNKWPLMVHANGERAIEYVLQAYGGATAKYSDISADDLRNRIEHCSLLTDDRLERIAELKINPSFLIGHVGYWGWTFDNYIFKQKAEQQLDRCNSAALRNICFTLHSDCAVSPLGPLRMMEQAVTRKMEGYRKADGTAPTHDSDIPVLNDQERITSAQALAAVTFNSAWQCHADHLIGSLEAGKLADLVILAEDPVTMNADSAYMKMRDIAVIDVLIGGQTAFVN</sequence>
<accession>A0A1Y2L7J5</accession>
<dbReference type="PANTHER" id="PTHR22642">
    <property type="entry name" value="IMIDAZOLONEPROPIONASE"/>
    <property type="match status" value="1"/>
</dbReference>
<dbReference type="Gene3D" id="2.30.40.10">
    <property type="entry name" value="Urease, subunit C, domain 1"/>
    <property type="match status" value="1"/>
</dbReference>